<keyword evidence="1" id="KW-1133">Transmembrane helix</keyword>
<name>A0ABD3J5L2_EUCGL</name>
<protein>
    <recommendedName>
        <fullName evidence="4">O-acyltransferase WSD1 C-terminal domain-containing protein</fullName>
    </recommendedName>
</protein>
<dbReference type="EMBL" id="JBJKBG010000009">
    <property type="protein sequence ID" value="KAL3722941.1"/>
    <property type="molecule type" value="Genomic_DNA"/>
</dbReference>
<evidence type="ECO:0000313" key="2">
    <source>
        <dbReference type="EMBL" id="KAL3722941.1"/>
    </source>
</evidence>
<accession>A0ABD3J5L2</accession>
<evidence type="ECO:0000256" key="1">
    <source>
        <dbReference type="SAM" id="Phobius"/>
    </source>
</evidence>
<evidence type="ECO:0008006" key="4">
    <source>
        <dbReference type="Google" id="ProtNLM"/>
    </source>
</evidence>
<dbReference type="PANTHER" id="PTHR31650">
    <property type="entry name" value="O-ACYLTRANSFERASE (WSD1-LIKE) FAMILY PROTEIN"/>
    <property type="match status" value="1"/>
</dbReference>
<dbReference type="PANTHER" id="PTHR31650:SF41">
    <property type="entry name" value="O-ACYLTRANSFERASE WSD1-LIKE ISOFORM X1"/>
    <property type="match status" value="1"/>
</dbReference>
<dbReference type="AlphaFoldDB" id="A0ABD3J5L2"/>
<keyword evidence="1" id="KW-0472">Membrane</keyword>
<feature type="transmembrane region" description="Helical" evidence="1">
    <location>
        <begin position="30"/>
        <end position="52"/>
    </location>
</feature>
<proteinExistence type="predicted"/>
<evidence type="ECO:0000313" key="3">
    <source>
        <dbReference type="Proteomes" id="UP001634007"/>
    </source>
</evidence>
<keyword evidence="3" id="KW-1185">Reference proteome</keyword>
<dbReference type="InterPro" id="IPR045034">
    <property type="entry name" value="O-acyltransferase_WSD1-like"/>
</dbReference>
<keyword evidence="1" id="KW-0812">Transmembrane</keyword>
<dbReference type="Proteomes" id="UP001634007">
    <property type="component" value="Unassembled WGS sequence"/>
</dbReference>
<gene>
    <name evidence="2" type="ORF">ACJRO7_035177</name>
</gene>
<reference evidence="2 3" key="1">
    <citation type="submission" date="2024-11" db="EMBL/GenBank/DDBJ databases">
        <title>Chromosome-level genome assembly of Eucalyptus globulus Labill. provides insights into its genome evolution.</title>
        <authorList>
            <person name="Li X."/>
        </authorList>
    </citation>
    <scope>NUCLEOTIDE SEQUENCE [LARGE SCALE GENOMIC DNA]</scope>
    <source>
        <strain evidence="2">CL2024</strain>
        <tissue evidence="2">Fresh tender leaves</tissue>
    </source>
</reference>
<organism evidence="2 3">
    <name type="scientific">Eucalyptus globulus</name>
    <name type="common">Tasmanian blue gum</name>
    <dbReference type="NCBI Taxonomy" id="34317"/>
    <lineage>
        <taxon>Eukaryota</taxon>
        <taxon>Viridiplantae</taxon>
        <taxon>Streptophyta</taxon>
        <taxon>Embryophyta</taxon>
        <taxon>Tracheophyta</taxon>
        <taxon>Spermatophyta</taxon>
        <taxon>Magnoliopsida</taxon>
        <taxon>eudicotyledons</taxon>
        <taxon>Gunneridae</taxon>
        <taxon>Pentapetalae</taxon>
        <taxon>rosids</taxon>
        <taxon>malvids</taxon>
        <taxon>Myrtales</taxon>
        <taxon>Myrtaceae</taxon>
        <taxon>Myrtoideae</taxon>
        <taxon>Eucalypteae</taxon>
        <taxon>Eucalyptus</taxon>
    </lineage>
</organism>
<comment type="caution">
    <text evidence="2">The sequence shown here is derived from an EMBL/GenBank/DDBJ whole genome shotgun (WGS) entry which is preliminary data.</text>
</comment>
<sequence>MSGGAGVELWPRKLATARFLLEDMKVVKSAIANATINDVLFGIISAGFFKYLDHQSPNGKKRIAFPMIHSIFVNSKAMNLE</sequence>